<gene>
    <name evidence="1" type="ORF">X975_19537</name>
</gene>
<reference evidence="1 2" key="1">
    <citation type="submission" date="2013-11" db="EMBL/GenBank/DDBJ databases">
        <title>Genome sequencing of Stegodyphus mimosarum.</title>
        <authorList>
            <person name="Bechsgaard J."/>
        </authorList>
    </citation>
    <scope>NUCLEOTIDE SEQUENCE [LARGE SCALE GENOMIC DNA]</scope>
</reference>
<dbReference type="AlphaFoldDB" id="A0A087TMG6"/>
<name>A0A087TMG6_STEMI</name>
<proteinExistence type="predicted"/>
<keyword evidence="2" id="KW-1185">Reference proteome</keyword>
<feature type="non-terminal residue" evidence="1">
    <location>
        <position position="67"/>
    </location>
</feature>
<evidence type="ECO:0000313" key="2">
    <source>
        <dbReference type="Proteomes" id="UP000054359"/>
    </source>
</evidence>
<dbReference type="Proteomes" id="UP000054359">
    <property type="component" value="Unassembled WGS sequence"/>
</dbReference>
<accession>A0A087TMG6</accession>
<organism evidence="1 2">
    <name type="scientific">Stegodyphus mimosarum</name>
    <name type="common">African social velvet spider</name>
    <dbReference type="NCBI Taxonomy" id="407821"/>
    <lineage>
        <taxon>Eukaryota</taxon>
        <taxon>Metazoa</taxon>
        <taxon>Ecdysozoa</taxon>
        <taxon>Arthropoda</taxon>
        <taxon>Chelicerata</taxon>
        <taxon>Arachnida</taxon>
        <taxon>Araneae</taxon>
        <taxon>Araneomorphae</taxon>
        <taxon>Entelegynae</taxon>
        <taxon>Eresoidea</taxon>
        <taxon>Eresidae</taxon>
        <taxon>Stegodyphus</taxon>
    </lineage>
</organism>
<sequence>MGFFVFHIININKICWMNFICRQKLLLLNLKNSFFIPSWNTRRRRSAKLMLNQIILSWFLSTDLTVR</sequence>
<protein>
    <submittedName>
        <fullName evidence="1">Uncharacterized protein</fullName>
    </submittedName>
</protein>
<evidence type="ECO:0000313" key="1">
    <source>
        <dbReference type="EMBL" id="KFM66305.1"/>
    </source>
</evidence>
<dbReference type="EMBL" id="KK115894">
    <property type="protein sequence ID" value="KFM66305.1"/>
    <property type="molecule type" value="Genomic_DNA"/>
</dbReference>